<dbReference type="SUPFAM" id="SSF48452">
    <property type="entry name" value="TPR-like"/>
    <property type="match status" value="1"/>
</dbReference>
<dbReference type="Proteomes" id="UP000637267">
    <property type="component" value="Unassembled WGS sequence"/>
</dbReference>
<evidence type="ECO:0000259" key="7">
    <source>
        <dbReference type="PROSITE" id="PS50110"/>
    </source>
</evidence>
<keyword evidence="9" id="KW-1185">Reference proteome</keyword>
<dbReference type="SMART" id="SM00448">
    <property type="entry name" value="REC"/>
    <property type="match status" value="1"/>
</dbReference>
<dbReference type="InterPro" id="IPR011006">
    <property type="entry name" value="CheY-like_superfamily"/>
</dbReference>
<dbReference type="SUPFAM" id="SSF52172">
    <property type="entry name" value="CheY-like"/>
    <property type="match status" value="1"/>
</dbReference>
<keyword evidence="5" id="KW-0804">Transcription</keyword>
<dbReference type="Pfam" id="PF00072">
    <property type="entry name" value="Response_reg"/>
    <property type="match status" value="1"/>
</dbReference>
<evidence type="ECO:0000256" key="2">
    <source>
        <dbReference type="ARBA" id="ARBA00023012"/>
    </source>
</evidence>
<evidence type="ECO:0000256" key="5">
    <source>
        <dbReference type="ARBA" id="ARBA00023163"/>
    </source>
</evidence>
<comment type="caution">
    <text evidence="8">The sequence shown here is derived from an EMBL/GenBank/DDBJ whole genome shotgun (WGS) entry which is preliminary data.</text>
</comment>
<dbReference type="PANTHER" id="PTHR48111">
    <property type="entry name" value="REGULATOR OF RPOS"/>
    <property type="match status" value="1"/>
</dbReference>
<gene>
    <name evidence="8" type="ORF">GCM10010970_25960</name>
</gene>
<keyword evidence="3" id="KW-0805">Transcription regulation</keyword>
<accession>A0ABQ2PB75</accession>
<dbReference type="PROSITE" id="PS50110">
    <property type="entry name" value="RESPONSE_REGULATORY"/>
    <property type="match status" value="1"/>
</dbReference>
<feature type="domain" description="Response regulatory" evidence="7">
    <location>
        <begin position="11"/>
        <end position="130"/>
    </location>
</feature>
<evidence type="ECO:0000256" key="3">
    <source>
        <dbReference type="ARBA" id="ARBA00023015"/>
    </source>
</evidence>
<keyword evidence="2" id="KW-0902">Two-component regulatory system</keyword>
<dbReference type="RefSeq" id="WP_188704787.1">
    <property type="nucleotide sequence ID" value="NZ_BMLX01000003.1"/>
</dbReference>
<evidence type="ECO:0000313" key="8">
    <source>
        <dbReference type="EMBL" id="GGP22585.1"/>
    </source>
</evidence>
<dbReference type="InterPro" id="IPR039420">
    <property type="entry name" value="WalR-like"/>
</dbReference>
<comment type="caution">
    <text evidence="6">Lacks conserved residue(s) required for the propagation of feature annotation.</text>
</comment>
<organism evidence="8 9">
    <name type="scientific">Silvimonas iriomotensis</name>
    <dbReference type="NCBI Taxonomy" id="449662"/>
    <lineage>
        <taxon>Bacteria</taxon>
        <taxon>Pseudomonadati</taxon>
        <taxon>Pseudomonadota</taxon>
        <taxon>Betaproteobacteria</taxon>
        <taxon>Neisseriales</taxon>
        <taxon>Chitinibacteraceae</taxon>
        <taxon>Silvimonas</taxon>
    </lineage>
</organism>
<dbReference type="PANTHER" id="PTHR48111:SF1">
    <property type="entry name" value="TWO-COMPONENT RESPONSE REGULATOR ORR33"/>
    <property type="match status" value="1"/>
</dbReference>
<evidence type="ECO:0000313" key="9">
    <source>
        <dbReference type="Proteomes" id="UP000637267"/>
    </source>
</evidence>
<dbReference type="EMBL" id="BMLX01000003">
    <property type="protein sequence ID" value="GGP22585.1"/>
    <property type="molecule type" value="Genomic_DNA"/>
</dbReference>
<reference evidence="9" key="1">
    <citation type="journal article" date="2019" name="Int. J. Syst. Evol. Microbiol.">
        <title>The Global Catalogue of Microorganisms (GCM) 10K type strain sequencing project: providing services to taxonomists for standard genome sequencing and annotation.</title>
        <authorList>
            <consortium name="The Broad Institute Genomics Platform"/>
            <consortium name="The Broad Institute Genome Sequencing Center for Infectious Disease"/>
            <person name="Wu L."/>
            <person name="Ma J."/>
        </authorList>
    </citation>
    <scope>NUCLEOTIDE SEQUENCE [LARGE SCALE GENOMIC DNA]</scope>
    <source>
        <strain evidence="9">CGMCC 1.8859</strain>
    </source>
</reference>
<evidence type="ECO:0000256" key="1">
    <source>
        <dbReference type="ARBA" id="ARBA00022553"/>
    </source>
</evidence>
<sequence length="556" mass="61004">MTASDATINARALVIDRASETRSALGMALAEAGVATIDYANRQTTALGLIQNHDYDVVLCEYDLGGGMDGVHLFEACQQHYLLKPSCIFMMVTGERRQAQVMGAAELIPDGYLLKPFSTGDLIERLNRAQRRKARFRTIDNAVRAGDYLGAVTACDREMALRAANETEDFLRMKTFLLLRLGEHQSAAESSTAALDLRESAWARMGLGKARFGLKDLDGARACFEAVKRDHELAMESYDWLARTLTAQGEMATAQATLSEALQRSPLAAARQTALGRLAERNGELETAENALLYALNLSRGSFWPDISLYCELGRVQLARDDIGGARRTIQRLRREVPTSNESVEPICELIEAAVLEKLDERKASAELFEHACETLREQEDPLPGVLIEAARQAYTRRRQEAGAALVRSALGAASDDPAVLASVESLYHGLGEPEIGQQMVAEVTRDLSQLNNDAVIAVRNGNLSAAADMFINALHGRSGNVQLLLNAINTLLSCVNQQGWNEHYMDMAQRYLARVRKQDPTNGKARQLADAMRRTRTRFGIDAGSQPQQQPPAAA</sequence>
<keyword evidence="4" id="KW-0238">DNA-binding</keyword>
<keyword evidence="1" id="KW-0597">Phosphoprotein</keyword>
<dbReference type="InterPro" id="IPR001789">
    <property type="entry name" value="Sig_transdc_resp-reg_receiver"/>
</dbReference>
<evidence type="ECO:0000256" key="6">
    <source>
        <dbReference type="PROSITE-ProRule" id="PRU00169"/>
    </source>
</evidence>
<evidence type="ECO:0000256" key="4">
    <source>
        <dbReference type="ARBA" id="ARBA00023125"/>
    </source>
</evidence>
<dbReference type="InterPro" id="IPR011990">
    <property type="entry name" value="TPR-like_helical_dom_sf"/>
</dbReference>
<dbReference type="Gene3D" id="1.25.40.10">
    <property type="entry name" value="Tetratricopeptide repeat domain"/>
    <property type="match status" value="2"/>
</dbReference>
<dbReference type="Gene3D" id="3.40.50.2300">
    <property type="match status" value="1"/>
</dbReference>
<protein>
    <submittedName>
        <fullName evidence="8">Response regulator</fullName>
    </submittedName>
</protein>
<proteinExistence type="predicted"/>
<name>A0ABQ2PB75_9NEIS</name>